<feature type="non-terminal residue" evidence="1">
    <location>
        <position position="38"/>
    </location>
</feature>
<gene>
    <name evidence="1" type="ORF">METZ01_LOCUS304560</name>
</gene>
<proteinExistence type="predicted"/>
<sequence length="38" mass="4431">YRLMISTVPTRKWSRTFHSMKKECSSTIPLHGCTGWTC</sequence>
<dbReference type="EMBL" id="UINC01095540">
    <property type="protein sequence ID" value="SVC51706.1"/>
    <property type="molecule type" value="Genomic_DNA"/>
</dbReference>
<reference evidence="1" key="1">
    <citation type="submission" date="2018-05" db="EMBL/GenBank/DDBJ databases">
        <authorList>
            <person name="Lanie J.A."/>
            <person name="Ng W.-L."/>
            <person name="Kazmierczak K.M."/>
            <person name="Andrzejewski T.M."/>
            <person name="Davidsen T.M."/>
            <person name="Wayne K.J."/>
            <person name="Tettelin H."/>
            <person name="Glass J.I."/>
            <person name="Rusch D."/>
            <person name="Podicherti R."/>
            <person name="Tsui H.-C.T."/>
            <person name="Winkler M.E."/>
        </authorList>
    </citation>
    <scope>NUCLEOTIDE SEQUENCE</scope>
</reference>
<evidence type="ECO:0000313" key="1">
    <source>
        <dbReference type="EMBL" id="SVC51706.1"/>
    </source>
</evidence>
<accession>A0A382MSK2</accession>
<protein>
    <submittedName>
        <fullName evidence="1">Uncharacterized protein</fullName>
    </submittedName>
</protein>
<organism evidence="1">
    <name type="scientific">marine metagenome</name>
    <dbReference type="NCBI Taxonomy" id="408172"/>
    <lineage>
        <taxon>unclassified sequences</taxon>
        <taxon>metagenomes</taxon>
        <taxon>ecological metagenomes</taxon>
    </lineage>
</organism>
<name>A0A382MSK2_9ZZZZ</name>
<feature type="non-terminal residue" evidence="1">
    <location>
        <position position="1"/>
    </location>
</feature>
<dbReference type="AlphaFoldDB" id="A0A382MSK2"/>